<comment type="cofactor">
    <cofactor evidence="3">
        <name>Zn(2+)</name>
        <dbReference type="ChEBI" id="CHEBI:29105"/>
    </cofactor>
    <text evidence="3">Binds 1 divalent metal cation per subunit.</text>
</comment>
<evidence type="ECO:0000259" key="4">
    <source>
        <dbReference type="Pfam" id="PF08450"/>
    </source>
</evidence>
<feature type="domain" description="SMP-30/Gluconolactonase/LRE-like region" evidence="4">
    <location>
        <begin position="16"/>
        <end position="259"/>
    </location>
</feature>
<dbReference type="Pfam" id="PF08450">
    <property type="entry name" value="SGL"/>
    <property type="match status" value="1"/>
</dbReference>
<dbReference type="InterPro" id="IPR005511">
    <property type="entry name" value="SMP-30"/>
</dbReference>
<dbReference type="EMBL" id="UGGP01000001">
    <property type="protein sequence ID" value="STO08056.1"/>
    <property type="molecule type" value="Genomic_DNA"/>
</dbReference>
<protein>
    <submittedName>
        <fullName evidence="5">Gluconolactonase</fullName>
    </submittedName>
</protein>
<dbReference type="Proteomes" id="UP000254060">
    <property type="component" value="Unassembled WGS sequence"/>
</dbReference>
<dbReference type="OrthoDB" id="2633250at2"/>
<dbReference type="GO" id="GO:0004341">
    <property type="term" value="F:gluconolactonase activity"/>
    <property type="evidence" value="ECO:0007669"/>
    <property type="project" value="TreeGrafter"/>
</dbReference>
<dbReference type="PRINTS" id="PR01790">
    <property type="entry name" value="SMP30FAMILY"/>
</dbReference>
<feature type="active site" description="Proton donor/acceptor" evidence="2">
    <location>
        <position position="199"/>
    </location>
</feature>
<feature type="binding site" evidence="3">
    <location>
        <position position="199"/>
    </location>
    <ligand>
        <name>a divalent metal cation</name>
        <dbReference type="ChEBI" id="CHEBI:60240"/>
    </ligand>
</feature>
<feature type="binding site" evidence="3">
    <location>
        <position position="101"/>
    </location>
    <ligand>
        <name>substrate</name>
    </ligand>
</feature>
<evidence type="ECO:0000256" key="1">
    <source>
        <dbReference type="ARBA" id="ARBA00008853"/>
    </source>
</evidence>
<keyword evidence="3" id="KW-0479">Metal-binding</keyword>
<evidence type="ECO:0000256" key="2">
    <source>
        <dbReference type="PIRSR" id="PIRSR605511-1"/>
    </source>
</evidence>
<feature type="binding site" evidence="3">
    <location>
        <position position="149"/>
    </location>
    <ligand>
        <name>a divalent metal cation</name>
        <dbReference type="ChEBI" id="CHEBI:60240"/>
    </ligand>
</feature>
<keyword evidence="3" id="KW-0862">Zinc</keyword>
<comment type="similarity">
    <text evidence="1">Belongs to the SMP-30/CGR1 family.</text>
</comment>
<accession>A0A377FU85</accession>
<evidence type="ECO:0000256" key="3">
    <source>
        <dbReference type="PIRSR" id="PIRSR605511-2"/>
    </source>
</evidence>
<gene>
    <name evidence="5" type="ORF">NCTC13163_01420</name>
</gene>
<proteinExistence type="inferred from homology"/>
<dbReference type="GO" id="GO:0019853">
    <property type="term" value="P:L-ascorbic acid biosynthetic process"/>
    <property type="evidence" value="ECO:0007669"/>
    <property type="project" value="TreeGrafter"/>
</dbReference>
<dbReference type="GO" id="GO:0005509">
    <property type="term" value="F:calcium ion binding"/>
    <property type="evidence" value="ECO:0007669"/>
    <property type="project" value="TreeGrafter"/>
</dbReference>
<dbReference type="PANTHER" id="PTHR10907:SF47">
    <property type="entry name" value="REGUCALCIN"/>
    <property type="match status" value="1"/>
</dbReference>
<reference evidence="5 6" key="1">
    <citation type="submission" date="2018-06" db="EMBL/GenBank/DDBJ databases">
        <authorList>
            <consortium name="Pathogen Informatics"/>
            <person name="Doyle S."/>
        </authorList>
    </citation>
    <scope>NUCLEOTIDE SEQUENCE [LARGE SCALE GENOMIC DNA]</scope>
    <source>
        <strain evidence="5 6">NCTC13163</strain>
    </source>
</reference>
<dbReference type="InterPro" id="IPR013658">
    <property type="entry name" value="SGL"/>
</dbReference>
<sequence length="293" mass="33166">MENVNATCWIRVRNTLGEGPCWDAELKRFYWVDIEGHTLWWYDEKEDEISSFDMGQQIGFAVPKVTDGVIVGLKDGIYEWDETSRELDKLVELDDPEGVLRFNDGKADPYGRIFAGTLHLNDKDEQATLYRLNRDGTTEEMLTNLTLSNGLTWSPDHQTFYHIDTPTETVRRYPFDLKTGTLGEGEAVIDFKEEDGFPDGMTSDEDGYLWIAHFAGGKVSRWNPDTGEKVLEVSVPAPNVTSCCFIGDDLNQLAITTAREGMDEEALETYPDAGSVFKIDTEVKGMPLYRFGR</sequence>
<dbReference type="Gene3D" id="2.120.10.30">
    <property type="entry name" value="TolB, C-terminal domain"/>
    <property type="match status" value="1"/>
</dbReference>
<dbReference type="InterPro" id="IPR011042">
    <property type="entry name" value="6-blade_b-propeller_TolB-like"/>
</dbReference>
<dbReference type="STRING" id="1397694.GCA_000702585_01922"/>
<dbReference type="PANTHER" id="PTHR10907">
    <property type="entry name" value="REGUCALCIN"/>
    <property type="match status" value="1"/>
</dbReference>
<evidence type="ECO:0000313" key="5">
    <source>
        <dbReference type="EMBL" id="STO08056.1"/>
    </source>
</evidence>
<name>A0A377FU85_9BACL</name>
<evidence type="ECO:0000313" key="6">
    <source>
        <dbReference type="Proteomes" id="UP000254060"/>
    </source>
</evidence>
<organism evidence="5 6">
    <name type="scientific">Exiguobacterium aurantiacum</name>
    <dbReference type="NCBI Taxonomy" id="33987"/>
    <lineage>
        <taxon>Bacteria</taxon>
        <taxon>Bacillati</taxon>
        <taxon>Bacillota</taxon>
        <taxon>Bacilli</taxon>
        <taxon>Bacillales</taxon>
        <taxon>Bacillales Family XII. Incertae Sedis</taxon>
        <taxon>Exiguobacterium</taxon>
    </lineage>
</organism>
<feature type="binding site" evidence="3">
    <location>
        <position position="103"/>
    </location>
    <ligand>
        <name>substrate</name>
    </ligand>
</feature>
<dbReference type="RefSeq" id="WP_029334924.1">
    <property type="nucleotide sequence ID" value="NZ_UGGP01000001.1"/>
</dbReference>
<dbReference type="SUPFAM" id="SSF63829">
    <property type="entry name" value="Calcium-dependent phosphotriesterase"/>
    <property type="match status" value="1"/>
</dbReference>
<dbReference type="AlphaFoldDB" id="A0A377FU85"/>
<feature type="binding site" evidence="3">
    <location>
        <position position="18"/>
    </location>
    <ligand>
        <name>a divalent metal cation</name>
        <dbReference type="ChEBI" id="CHEBI:60240"/>
    </ligand>
</feature>